<keyword evidence="2" id="KW-0238">DNA-binding</keyword>
<dbReference type="GO" id="GO:0003700">
    <property type="term" value="F:DNA-binding transcription factor activity"/>
    <property type="evidence" value="ECO:0007669"/>
    <property type="project" value="InterPro"/>
</dbReference>
<dbReference type="AlphaFoldDB" id="A0AAW6LVI3"/>
<evidence type="ECO:0000256" key="1">
    <source>
        <dbReference type="ARBA" id="ARBA00023015"/>
    </source>
</evidence>
<proteinExistence type="predicted"/>
<evidence type="ECO:0000256" key="3">
    <source>
        <dbReference type="ARBA" id="ARBA00023163"/>
    </source>
</evidence>
<dbReference type="PANTHER" id="PTHR43537:SF5">
    <property type="entry name" value="UXU OPERON TRANSCRIPTIONAL REGULATOR"/>
    <property type="match status" value="1"/>
</dbReference>
<keyword evidence="3" id="KW-0804">Transcription</keyword>
<dbReference type="SMART" id="SM00895">
    <property type="entry name" value="FCD"/>
    <property type="match status" value="1"/>
</dbReference>
<dbReference type="PRINTS" id="PR00035">
    <property type="entry name" value="HTHGNTR"/>
</dbReference>
<dbReference type="PROSITE" id="PS50949">
    <property type="entry name" value="HTH_GNTR"/>
    <property type="match status" value="1"/>
</dbReference>
<dbReference type="Gene3D" id="1.10.10.10">
    <property type="entry name" value="Winged helix-like DNA-binding domain superfamily/Winged helix DNA-binding domain"/>
    <property type="match status" value="1"/>
</dbReference>
<dbReference type="EMBL" id="JARDXE010000036">
    <property type="protein sequence ID" value="MDE8649903.1"/>
    <property type="molecule type" value="Genomic_DNA"/>
</dbReference>
<dbReference type="Gene3D" id="1.20.120.530">
    <property type="entry name" value="GntR ligand-binding domain-like"/>
    <property type="match status" value="1"/>
</dbReference>
<keyword evidence="1" id="KW-0805">Transcription regulation</keyword>
<dbReference type="PANTHER" id="PTHR43537">
    <property type="entry name" value="TRANSCRIPTIONAL REGULATOR, GNTR FAMILY"/>
    <property type="match status" value="1"/>
</dbReference>
<sequence length="240" mass="26093">MSPSPNRSAIKPVGADRRNAAEAVLADLQQLIADGELHVGARLPSEVALCERYAVSRTVVREALRSTGTLGLTETRSGSGTFVIARLPRPSLSYGAYTARDLLEARPAVEVPAAGLAAERRSQEQLDSLADLCRRMDLERDSAKWVTLDTLFHCEIAEASGNAVFKNVVIDTREALVRQSRVLNSVVRPSVRMLASNYEHRMILNALAAGSPMDAKQSMQAHLDRVSEIVTAFVDNDEPA</sequence>
<dbReference type="InterPro" id="IPR000524">
    <property type="entry name" value="Tscrpt_reg_HTH_GntR"/>
</dbReference>
<comment type="caution">
    <text evidence="5">The sequence shown here is derived from an EMBL/GenBank/DDBJ whole genome shotgun (WGS) entry which is preliminary data.</text>
</comment>
<dbReference type="Pfam" id="PF00392">
    <property type="entry name" value="GntR"/>
    <property type="match status" value="1"/>
</dbReference>
<dbReference type="CDD" id="cd07377">
    <property type="entry name" value="WHTH_GntR"/>
    <property type="match status" value="1"/>
</dbReference>
<accession>A0AAW6LVI3</accession>
<evidence type="ECO:0000313" key="5">
    <source>
        <dbReference type="EMBL" id="MDE8649903.1"/>
    </source>
</evidence>
<gene>
    <name evidence="5" type="ORF">PXH69_33605</name>
</gene>
<evidence type="ECO:0000259" key="4">
    <source>
        <dbReference type="PROSITE" id="PS50949"/>
    </source>
</evidence>
<dbReference type="InterPro" id="IPR008920">
    <property type="entry name" value="TF_FadR/GntR_C"/>
</dbReference>
<dbReference type="InterPro" id="IPR036390">
    <property type="entry name" value="WH_DNA-bd_sf"/>
</dbReference>
<protein>
    <submittedName>
        <fullName evidence="5">FadR/GntR family transcriptional regulator</fullName>
    </submittedName>
</protein>
<dbReference type="Pfam" id="PF07729">
    <property type="entry name" value="FCD"/>
    <property type="match status" value="1"/>
</dbReference>
<evidence type="ECO:0000313" key="6">
    <source>
        <dbReference type="Proteomes" id="UP001217325"/>
    </source>
</evidence>
<dbReference type="Proteomes" id="UP001217325">
    <property type="component" value="Unassembled WGS sequence"/>
</dbReference>
<dbReference type="InterPro" id="IPR036388">
    <property type="entry name" value="WH-like_DNA-bd_sf"/>
</dbReference>
<feature type="domain" description="HTH gntR-type" evidence="4">
    <location>
        <begin position="18"/>
        <end position="86"/>
    </location>
</feature>
<evidence type="ECO:0000256" key="2">
    <source>
        <dbReference type="ARBA" id="ARBA00023125"/>
    </source>
</evidence>
<dbReference type="SUPFAM" id="SSF48008">
    <property type="entry name" value="GntR ligand-binding domain-like"/>
    <property type="match status" value="1"/>
</dbReference>
<reference evidence="5" key="1">
    <citation type="submission" date="2023-02" db="EMBL/GenBank/DDBJ databases">
        <title>A novel hydrolase synthesized by Rhodococcus erythropolis HQ is responsible for the detoxification of Zearalenone.</title>
        <authorList>
            <person name="Hu J."/>
            <person name="Xu J."/>
        </authorList>
    </citation>
    <scope>NUCLEOTIDE SEQUENCE</scope>
    <source>
        <strain evidence="5">HQ</strain>
    </source>
</reference>
<dbReference type="SUPFAM" id="SSF46785">
    <property type="entry name" value="Winged helix' DNA-binding domain"/>
    <property type="match status" value="1"/>
</dbReference>
<name>A0AAW6LVI3_RHOSG</name>
<dbReference type="GO" id="GO:0003677">
    <property type="term" value="F:DNA binding"/>
    <property type="evidence" value="ECO:0007669"/>
    <property type="project" value="UniProtKB-KW"/>
</dbReference>
<dbReference type="SMART" id="SM00345">
    <property type="entry name" value="HTH_GNTR"/>
    <property type="match status" value="1"/>
</dbReference>
<organism evidence="5 6">
    <name type="scientific">Rhodococcus qingshengii</name>
    <dbReference type="NCBI Taxonomy" id="334542"/>
    <lineage>
        <taxon>Bacteria</taxon>
        <taxon>Bacillati</taxon>
        <taxon>Actinomycetota</taxon>
        <taxon>Actinomycetes</taxon>
        <taxon>Mycobacteriales</taxon>
        <taxon>Nocardiaceae</taxon>
        <taxon>Rhodococcus</taxon>
        <taxon>Rhodococcus erythropolis group</taxon>
    </lineage>
</organism>
<dbReference type="InterPro" id="IPR011711">
    <property type="entry name" value="GntR_C"/>
</dbReference>